<dbReference type="InterPro" id="IPR014722">
    <property type="entry name" value="Rib_uL2_dom2"/>
</dbReference>
<evidence type="ECO:0000259" key="8">
    <source>
        <dbReference type="SMART" id="SM01383"/>
    </source>
</evidence>
<feature type="domain" description="Large ribosomal subunit protein uL2 C-terminal" evidence="7">
    <location>
        <begin position="99"/>
        <end position="226"/>
    </location>
</feature>
<evidence type="ECO:0000256" key="6">
    <source>
        <dbReference type="SAM" id="MobiDB-lite"/>
    </source>
</evidence>
<dbReference type="GO" id="GO:0015934">
    <property type="term" value="C:large ribosomal subunit"/>
    <property type="evidence" value="ECO:0007669"/>
    <property type="project" value="InterPro"/>
</dbReference>
<dbReference type="Gene3D" id="2.40.50.140">
    <property type="entry name" value="Nucleic acid-binding proteins"/>
    <property type="match status" value="1"/>
</dbReference>
<evidence type="ECO:0000313" key="9">
    <source>
        <dbReference type="EMBL" id="AAK17084.1"/>
    </source>
</evidence>
<organism evidence="9">
    <name type="scientific">Carsonella ruddii</name>
    <dbReference type="NCBI Taxonomy" id="114186"/>
    <lineage>
        <taxon>Bacteria</taxon>
        <taxon>Pseudomonadati</taxon>
        <taxon>Pseudomonadota</taxon>
        <taxon>Gammaproteobacteria</taxon>
        <taxon>Oceanospirillales</taxon>
        <taxon>Halomonadaceae</taxon>
        <taxon>Zymobacter group</taxon>
        <taxon>Candidatus Carsonella</taxon>
    </lineage>
</organism>
<dbReference type="InterPro" id="IPR012340">
    <property type="entry name" value="NA-bd_OB-fold"/>
</dbReference>
<dbReference type="InterPro" id="IPR022669">
    <property type="entry name" value="Ribosomal_uL2_C"/>
</dbReference>
<evidence type="ECO:0000256" key="2">
    <source>
        <dbReference type="ARBA" id="ARBA00022980"/>
    </source>
</evidence>
<keyword evidence="2 9" id="KW-0689">Ribosomal protein</keyword>
<dbReference type="InterPro" id="IPR022666">
    <property type="entry name" value="Ribosomal_uL2_RNA-bd_dom"/>
</dbReference>
<comment type="similarity">
    <text evidence="1">Belongs to the universal ribosomal protein uL2 family.</text>
</comment>
<evidence type="ECO:0000256" key="4">
    <source>
        <dbReference type="ARBA" id="ARBA00035242"/>
    </source>
</evidence>
<dbReference type="GO" id="GO:0003723">
    <property type="term" value="F:RNA binding"/>
    <property type="evidence" value="ECO:0007669"/>
    <property type="project" value="InterPro"/>
</dbReference>
<protein>
    <recommendedName>
        <fullName evidence="4">Large ribosomal subunit protein uL2</fullName>
    </recommendedName>
    <alternativeName>
        <fullName evidence="5">50S ribosomal protein L2</fullName>
    </alternativeName>
</protein>
<keyword evidence="3" id="KW-0687">Ribonucleoprotein</keyword>
<evidence type="ECO:0000256" key="3">
    <source>
        <dbReference type="ARBA" id="ARBA00023274"/>
    </source>
</evidence>
<proteinExistence type="inferred from homology"/>
<dbReference type="EMBL" id="AF274444">
    <property type="protein sequence ID" value="AAK17084.1"/>
    <property type="molecule type" value="Genomic_DNA"/>
</dbReference>
<dbReference type="FunFam" id="4.10.950.10:FF:000001">
    <property type="entry name" value="50S ribosomal protein L2"/>
    <property type="match status" value="1"/>
</dbReference>
<dbReference type="SMART" id="SM01383">
    <property type="entry name" value="Ribosomal_L2"/>
    <property type="match status" value="1"/>
</dbReference>
<dbReference type="InterPro" id="IPR014726">
    <property type="entry name" value="Ribosomal_uL2_dom3"/>
</dbReference>
<dbReference type="GO" id="GO:0006412">
    <property type="term" value="P:translation"/>
    <property type="evidence" value="ECO:0007669"/>
    <property type="project" value="InterPro"/>
</dbReference>
<dbReference type="GO" id="GO:0016740">
    <property type="term" value="F:transferase activity"/>
    <property type="evidence" value="ECO:0007669"/>
    <property type="project" value="InterPro"/>
</dbReference>
<dbReference type="Gene3D" id="4.10.950.10">
    <property type="entry name" value="Ribosomal protein L2, domain 3"/>
    <property type="match status" value="1"/>
</dbReference>
<accession>Q9AIG2</accession>
<dbReference type="InterPro" id="IPR002171">
    <property type="entry name" value="Ribosomal_uL2"/>
</dbReference>
<dbReference type="InterPro" id="IPR022671">
    <property type="entry name" value="Ribosomal_uL2_CS"/>
</dbReference>
<dbReference type="GO" id="GO:0003735">
    <property type="term" value="F:structural constituent of ribosome"/>
    <property type="evidence" value="ECO:0007669"/>
    <property type="project" value="InterPro"/>
</dbReference>
<evidence type="ECO:0000259" key="7">
    <source>
        <dbReference type="SMART" id="SM01382"/>
    </source>
</evidence>
<dbReference type="SUPFAM" id="SSF50249">
    <property type="entry name" value="Nucleic acid-binding proteins"/>
    <property type="match status" value="1"/>
</dbReference>
<dbReference type="PROSITE" id="PS00467">
    <property type="entry name" value="RIBOSOMAL_L2"/>
    <property type="match status" value="1"/>
</dbReference>
<dbReference type="InterPro" id="IPR008991">
    <property type="entry name" value="Translation_prot_SH3-like_sf"/>
</dbReference>
<dbReference type="InterPro" id="IPR005880">
    <property type="entry name" value="Ribosomal_uL2_bac/org-type"/>
</dbReference>
<gene>
    <name evidence="9" type="primary">rpL2</name>
</gene>
<dbReference type="Pfam" id="PF00181">
    <property type="entry name" value="Ribosomal_L2_N"/>
    <property type="match status" value="1"/>
</dbReference>
<dbReference type="SMART" id="SM01382">
    <property type="entry name" value="Ribosomal_L2_C"/>
    <property type="match status" value="1"/>
</dbReference>
<feature type="region of interest" description="Disordered" evidence="6">
    <location>
        <begin position="197"/>
        <end position="218"/>
    </location>
</feature>
<sequence length="235" mass="26369">MKNKIKSLCLIKKKKSGRSRGKISVRHIGKKHKKFYRKIDFKRDKSNIKGIVESIHYDPNRNARIALIKYLDGEKRYIIKTNNLEISNFVVSSLNKISLNSGNSTIIKNINIGTLINCVEIFPKIGGIFSRSSGSESEIIFKDNKFGVIKLPSGIKKKISLNCMATIGKICTFNVKKKLYKAGQNRWRGIRPTVRGVAMNPVDHPHGGGEGKTSGGRHPCSLWGIKTKGYKTKKK</sequence>
<feature type="domain" description="Large ribosomal subunit protein uL2 RNA-binding" evidence="8">
    <location>
        <begin position="17"/>
        <end position="92"/>
    </location>
</feature>
<dbReference type="Pfam" id="PF03947">
    <property type="entry name" value="Ribosomal_L2_C"/>
    <property type="match status" value="1"/>
</dbReference>
<reference evidence="9" key="1">
    <citation type="journal article" date="2001" name="J. Bacteriol.">
        <title>Degenerative minimalism in the genome of a psyllid endosymbiont.</title>
        <authorList>
            <person name="Clark M.A."/>
            <person name="Baumann L."/>
            <person name="Thao M.L."/>
            <person name="Moran N.A."/>
            <person name="Baumann P."/>
        </authorList>
    </citation>
    <scope>NUCLEOTIDE SEQUENCE</scope>
</reference>
<dbReference type="NCBIfam" id="TIGR01171">
    <property type="entry name" value="rplB_bact"/>
    <property type="match status" value="1"/>
</dbReference>
<dbReference type="PIRSF" id="PIRSF002158">
    <property type="entry name" value="Ribosomal_L2"/>
    <property type="match status" value="1"/>
</dbReference>
<dbReference type="PANTHER" id="PTHR13691:SF5">
    <property type="entry name" value="LARGE RIBOSOMAL SUBUNIT PROTEIN UL2M"/>
    <property type="match status" value="1"/>
</dbReference>
<dbReference type="PANTHER" id="PTHR13691">
    <property type="entry name" value="RIBOSOMAL PROTEIN L2"/>
    <property type="match status" value="1"/>
</dbReference>
<dbReference type="SUPFAM" id="SSF50104">
    <property type="entry name" value="Translation proteins SH3-like domain"/>
    <property type="match status" value="1"/>
</dbReference>
<dbReference type="AlphaFoldDB" id="Q9AIG2"/>
<evidence type="ECO:0000256" key="1">
    <source>
        <dbReference type="ARBA" id="ARBA00005636"/>
    </source>
</evidence>
<dbReference type="Gene3D" id="2.30.30.30">
    <property type="match status" value="1"/>
</dbReference>
<name>Q9AIG2_CARRU</name>
<evidence type="ECO:0000256" key="5">
    <source>
        <dbReference type="ARBA" id="ARBA00035459"/>
    </source>
</evidence>